<dbReference type="SUPFAM" id="SSF47240">
    <property type="entry name" value="Ferritin-like"/>
    <property type="match status" value="1"/>
</dbReference>
<accession>A0A6A0AC71</accession>
<dbReference type="Proteomes" id="UP000485058">
    <property type="component" value="Unassembled WGS sequence"/>
</dbReference>
<reference evidence="1 2" key="1">
    <citation type="submission" date="2020-02" db="EMBL/GenBank/DDBJ databases">
        <title>Draft genome sequence of Haematococcus lacustris strain NIES-144.</title>
        <authorList>
            <person name="Morimoto D."/>
            <person name="Nakagawa S."/>
            <person name="Yoshida T."/>
            <person name="Sawayama S."/>
        </authorList>
    </citation>
    <scope>NUCLEOTIDE SEQUENCE [LARGE SCALE GENOMIC DNA]</scope>
    <source>
        <strain evidence="1 2">NIES-144</strain>
    </source>
</reference>
<evidence type="ECO:0008006" key="3">
    <source>
        <dbReference type="Google" id="ProtNLM"/>
    </source>
</evidence>
<feature type="non-terminal residue" evidence="1">
    <location>
        <position position="91"/>
    </location>
</feature>
<comment type="caution">
    <text evidence="1">The sequence shown here is derived from an EMBL/GenBank/DDBJ whole genome shotgun (WGS) entry which is preliminary data.</text>
</comment>
<gene>
    <name evidence="1" type="ORF">HaLaN_29170</name>
</gene>
<dbReference type="EMBL" id="BLLF01004839">
    <property type="protein sequence ID" value="GFH30336.1"/>
    <property type="molecule type" value="Genomic_DNA"/>
</dbReference>
<dbReference type="PANTHER" id="PTHR42782:SF4">
    <property type="entry name" value="DUF455 DOMAIN-CONTAINING PROTEIN"/>
    <property type="match status" value="1"/>
</dbReference>
<dbReference type="PANTHER" id="PTHR42782">
    <property type="entry name" value="SI:CH73-314G15.3"/>
    <property type="match status" value="1"/>
</dbReference>
<dbReference type="Pfam" id="PF04305">
    <property type="entry name" value="DUF455"/>
    <property type="match status" value="1"/>
</dbReference>
<name>A0A6A0AC71_HAELA</name>
<dbReference type="AlphaFoldDB" id="A0A6A0AC71"/>
<evidence type="ECO:0000313" key="2">
    <source>
        <dbReference type="Proteomes" id="UP000485058"/>
    </source>
</evidence>
<organism evidence="1 2">
    <name type="scientific">Haematococcus lacustris</name>
    <name type="common">Green alga</name>
    <name type="synonym">Haematococcus pluvialis</name>
    <dbReference type="NCBI Taxonomy" id="44745"/>
    <lineage>
        <taxon>Eukaryota</taxon>
        <taxon>Viridiplantae</taxon>
        <taxon>Chlorophyta</taxon>
        <taxon>core chlorophytes</taxon>
        <taxon>Chlorophyceae</taxon>
        <taxon>CS clade</taxon>
        <taxon>Chlamydomonadales</taxon>
        <taxon>Haematococcaceae</taxon>
        <taxon>Haematococcus</taxon>
    </lineage>
</organism>
<sequence>LALVPMSQEARGLDAGTRLAARLTGSGDNRSAAIVQRIAQEEHAHVAVGVAWFKRVCDALDLQAVQLFRHQVSALSPDLLKGSFNHVARQR</sequence>
<feature type="non-terminal residue" evidence="1">
    <location>
        <position position="1"/>
    </location>
</feature>
<dbReference type="InterPro" id="IPR009078">
    <property type="entry name" value="Ferritin-like_SF"/>
</dbReference>
<dbReference type="InterPro" id="IPR007402">
    <property type="entry name" value="DUF455"/>
</dbReference>
<protein>
    <recommendedName>
        <fullName evidence="3">Ferritin-like domain-containing protein</fullName>
    </recommendedName>
</protein>
<proteinExistence type="predicted"/>
<keyword evidence="2" id="KW-1185">Reference proteome</keyword>
<evidence type="ECO:0000313" key="1">
    <source>
        <dbReference type="EMBL" id="GFH30336.1"/>
    </source>
</evidence>